<dbReference type="RefSeq" id="WP_110660017.1">
    <property type="nucleotide sequence ID" value="NZ_PDLL01000156.1"/>
</dbReference>
<keyword evidence="6" id="KW-0560">Oxidoreductase</keyword>
<accession>A0A2W0EMT5</accession>
<organism evidence="11 12">
    <name type="scientific">Pseudomonas jessenii</name>
    <dbReference type="NCBI Taxonomy" id="77298"/>
    <lineage>
        <taxon>Bacteria</taxon>
        <taxon>Pseudomonadati</taxon>
        <taxon>Pseudomonadota</taxon>
        <taxon>Gammaproteobacteria</taxon>
        <taxon>Pseudomonadales</taxon>
        <taxon>Pseudomonadaceae</taxon>
        <taxon>Pseudomonas</taxon>
    </lineage>
</organism>
<dbReference type="CDD" id="cd00207">
    <property type="entry name" value="fer2"/>
    <property type="match status" value="1"/>
</dbReference>
<evidence type="ECO:0000256" key="8">
    <source>
        <dbReference type="ARBA" id="ARBA00023014"/>
    </source>
</evidence>
<dbReference type="InterPro" id="IPR017927">
    <property type="entry name" value="FAD-bd_FR_type"/>
</dbReference>
<dbReference type="PROSITE" id="PS51085">
    <property type="entry name" value="2FE2S_FER_2"/>
    <property type="match status" value="1"/>
</dbReference>
<dbReference type="GO" id="GO:0016491">
    <property type="term" value="F:oxidoreductase activity"/>
    <property type="evidence" value="ECO:0007669"/>
    <property type="project" value="UniProtKB-KW"/>
</dbReference>
<dbReference type="InterPro" id="IPR006058">
    <property type="entry name" value="2Fe2S_fd_BS"/>
</dbReference>
<evidence type="ECO:0000313" key="11">
    <source>
        <dbReference type="EMBL" id="PYY69829.1"/>
    </source>
</evidence>
<proteinExistence type="predicted"/>
<name>A0A2W0EMT5_PSEJE</name>
<evidence type="ECO:0000256" key="2">
    <source>
        <dbReference type="ARBA" id="ARBA00022630"/>
    </source>
</evidence>
<evidence type="ECO:0000259" key="10">
    <source>
        <dbReference type="PROSITE" id="PS51384"/>
    </source>
</evidence>
<keyword evidence="5" id="KW-0479">Metal-binding</keyword>
<dbReference type="InterPro" id="IPR036010">
    <property type="entry name" value="2Fe-2S_ferredoxin-like_sf"/>
</dbReference>
<keyword evidence="3" id="KW-0288">FMN</keyword>
<dbReference type="InterPro" id="IPR054582">
    <property type="entry name" value="DmmA-like_N"/>
</dbReference>
<gene>
    <name evidence="11" type="ORF">CRX42_14565</name>
</gene>
<dbReference type="Proteomes" id="UP000247437">
    <property type="component" value="Unassembled WGS sequence"/>
</dbReference>
<dbReference type="Gene3D" id="2.40.30.10">
    <property type="entry name" value="Translation factors"/>
    <property type="match status" value="1"/>
</dbReference>
<evidence type="ECO:0000259" key="9">
    <source>
        <dbReference type="PROSITE" id="PS51085"/>
    </source>
</evidence>
<comment type="caution">
    <text evidence="11">The sequence shown here is derived from an EMBL/GenBank/DDBJ whole genome shotgun (WGS) entry which is preliminary data.</text>
</comment>
<evidence type="ECO:0000256" key="5">
    <source>
        <dbReference type="ARBA" id="ARBA00022723"/>
    </source>
</evidence>
<keyword evidence="4" id="KW-0001">2Fe-2S</keyword>
<dbReference type="AlphaFoldDB" id="A0A2W0EMT5"/>
<sequence length="319" mass="34371">MSEQVLNLVIRKRQEQGEGVVVLDLVDPSGNVLPVFEAGAHVDVHLKPGLVRQYSLCGDPADLTRYRVGVLRDPASRGGSVAVHELLLEGRKVAIGTPRNLFPLAESATRSILVGGGIGITPMIAMAHQLTAQDSPFELHYCGRSRSRTAFLDELAEADFAGCVQTHFDDEGTEQKLDLPAVLGRPAEGVHVYVCGPGGFMDWVISEAQKAGYAEDHIHREYFQVEVDASGDSFEVVAQRSGKTVQVAEGQTIAQALSDAGVNIQVSCKQGVCGTCLCTVLEGQPDHRDVYLTDEEKAVNDQILTCCSRAMSKTLVLDI</sequence>
<protein>
    <submittedName>
        <fullName evidence="11">Oxidoreductase</fullName>
    </submittedName>
</protein>
<reference evidence="11 12" key="1">
    <citation type="journal article" date="2018" name="Appl. Microbiol. Biotechnol.">
        <title>Characterization of the caprolactam degradation pathway in Pseudomonas jessenii using mass spectrometry-based proteomics.</title>
        <authorList>
            <person name="Otzen M."/>
            <person name="Palacio C."/>
            <person name="Janssen D.B."/>
        </authorList>
    </citation>
    <scope>NUCLEOTIDE SEQUENCE [LARGE SCALE GENOMIC DNA]</scope>
    <source>
        <strain evidence="11 12">GO3</strain>
    </source>
</reference>
<dbReference type="PANTHER" id="PTHR47354:SF1">
    <property type="entry name" value="CARNITINE MONOOXYGENASE REDUCTASE SUBUNIT"/>
    <property type="match status" value="1"/>
</dbReference>
<evidence type="ECO:0000256" key="6">
    <source>
        <dbReference type="ARBA" id="ARBA00023002"/>
    </source>
</evidence>
<dbReference type="SUPFAM" id="SSF63380">
    <property type="entry name" value="Riboflavin synthase domain-like"/>
    <property type="match status" value="1"/>
</dbReference>
<evidence type="ECO:0000256" key="7">
    <source>
        <dbReference type="ARBA" id="ARBA00023004"/>
    </source>
</evidence>
<dbReference type="Gene3D" id="3.10.20.30">
    <property type="match status" value="1"/>
</dbReference>
<dbReference type="InterPro" id="IPR017938">
    <property type="entry name" value="Riboflavin_synthase-like_b-brl"/>
</dbReference>
<dbReference type="Pfam" id="PF22290">
    <property type="entry name" value="DmmA-like_N"/>
    <property type="match status" value="1"/>
</dbReference>
<comment type="cofactor">
    <cofactor evidence="1">
        <name>FMN</name>
        <dbReference type="ChEBI" id="CHEBI:58210"/>
    </cofactor>
</comment>
<dbReference type="GO" id="GO:0051537">
    <property type="term" value="F:2 iron, 2 sulfur cluster binding"/>
    <property type="evidence" value="ECO:0007669"/>
    <property type="project" value="UniProtKB-KW"/>
</dbReference>
<dbReference type="SUPFAM" id="SSF52343">
    <property type="entry name" value="Ferredoxin reductase-like, C-terminal NADP-linked domain"/>
    <property type="match status" value="1"/>
</dbReference>
<keyword evidence="7" id="KW-0408">Iron</keyword>
<keyword evidence="8" id="KW-0411">Iron-sulfur</keyword>
<dbReference type="EMBL" id="PDLL01000156">
    <property type="protein sequence ID" value="PYY69829.1"/>
    <property type="molecule type" value="Genomic_DNA"/>
</dbReference>
<dbReference type="PRINTS" id="PR00409">
    <property type="entry name" value="PHDIOXRDTASE"/>
</dbReference>
<evidence type="ECO:0000313" key="12">
    <source>
        <dbReference type="Proteomes" id="UP000247437"/>
    </source>
</evidence>
<dbReference type="InterPro" id="IPR039261">
    <property type="entry name" value="FNR_nucleotide-bd"/>
</dbReference>
<dbReference type="GO" id="GO:0046872">
    <property type="term" value="F:metal ion binding"/>
    <property type="evidence" value="ECO:0007669"/>
    <property type="project" value="UniProtKB-KW"/>
</dbReference>
<dbReference type="CDD" id="cd06185">
    <property type="entry name" value="PDR_like"/>
    <property type="match status" value="1"/>
</dbReference>
<evidence type="ECO:0000256" key="1">
    <source>
        <dbReference type="ARBA" id="ARBA00001917"/>
    </source>
</evidence>
<evidence type="ECO:0000256" key="3">
    <source>
        <dbReference type="ARBA" id="ARBA00022643"/>
    </source>
</evidence>
<dbReference type="PANTHER" id="PTHR47354">
    <property type="entry name" value="NADH OXIDOREDUCTASE HCR"/>
    <property type="match status" value="1"/>
</dbReference>
<dbReference type="Pfam" id="PF00111">
    <property type="entry name" value="Fer2"/>
    <property type="match status" value="1"/>
</dbReference>
<dbReference type="InterPro" id="IPR050415">
    <property type="entry name" value="MRET"/>
</dbReference>
<keyword evidence="2" id="KW-0285">Flavoprotein</keyword>
<dbReference type="PROSITE" id="PS51384">
    <property type="entry name" value="FAD_FR"/>
    <property type="match status" value="1"/>
</dbReference>
<dbReference type="SUPFAM" id="SSF54292">
    <property type="entry name" value="2Fe-2S ferredoxin-like"/>
    <property type="match status" value="1"/>
</dbReference>
<dbReference type="OrthoDB" id="9801223at2"/>
<dbReference type="InterPro" id="IPR001041">
    <property type="entry name" value="2Fe-2S_ferredoxin-type"/>
</dbReference>
<evidence type="ECO:0000256" key="4">
    <source>
        <dbReference type="ARBA" id="ARBA00022714"/>
    </source>
</evidence>
<dbReference type="Gene3D" id="3.40.50.80">
    <property type="entry name" value="Nucleotide-binding domain of ferredoxin-NADP reductase (FNR) module"/>
    <property type="match status" value="1"/>
</dbReference>
<feature type="domain" description="FAD-binding FR-type" evidence="10">
    <location>
        <begin position="2"/>
        <end position="105"/>
    </location>
</feature>
<feature type="domain" description="2Fe-2S ferredoxin-type" evidence="9">
    <location>
        <begin position="232"/>
        <end position="319"/>
    </location>
</feature>
<dbReference type="PROSITE" id="PS00197">
    <property type="entry name" value="2FE2S_FER_1"/>
    <property type="match status" value="1"/>
</dbReference>
<dbReference type="InterPro" id="IPR012675">
    <property type="entry name" value="Beta-grasp_dom_sf"/>
</dbReference>